<evidence type="ECO:0000256" key="1">
    <source>
        <dbReference type="PIRSR" id="PIRSR638964-1"/>
    </source>
</evidence>
<keyword evidence="2" id="KW-1015">Disulfide bond</keyword>
<evidence type="ECO:0000256" key="2">
    <source>
        <dbReference type="PIRSR" id="PIRSR638964-3"/>
    </source>
</evidence>
<dbReference type="PANTHER" id="PTHR39447:SF2">
    <property type="entry name" value="ALPHA-L-ARABINOFURANOSIDASE B"/>
    <property type="match status" value="1"/>
</dbReference>
<dbReference type="InterPro" id="IPR015289">
    <property type="entry name" value="A-L-arabinofuranosidase_B_cat"/>
</dbReference>
<keyword evidence="7" id="KW-1185">Reference proteome</keyword>
<feature type="region of interest" description="Disordered" evidence="3">
    <location>
        <begin position="375"/>
        <end position="404"/>
    </location>
</feature>
<evidence type="ECO:0000256" key="4">
    <source>
        <dbReference type="SAM" id="SignalP"/>
    </source>
</evidence>
<reference evidence="6 7" key="1">
    <citation type="submission" date="2016-10" db="EMBL/GenBank/DDBJ databases">
        <authorList>
            <person name="de Groot N.N."/>
        </authorList>
    </citation>
    <scope>NUCLEOTIDE SEQUENCE [LARGE SCALE GENOMIC DNA]</scope>
    <source>
        <strain evidence="6 7">DSM 22489</strain>
    </source>
</reference>
<feature type="signal peptide" evidence="4">
    <location>
        <begin position="1"/>
        <end position="26"/>
    </location>
</feature>
<dbReference type="InterPro" id="IPR013320">
    <property type="entry name" value="ConA-like_dom_sf"/>
</dbReference>
<dbReference type="GO" id="GO:0031221">
    <property type="term" value="P:arabinan metabolic process"/>
    <property type="evidence" value="ECO:0007669"/>
    <property type="project" value="InterPro"/>
</dbReference>
<evidence type="ECO:0000256" key="3">
    <source>
        <dbReference type="SAM" id="MobiDB-lite"/>
    </source>
</evidence>
<proteinExistence type="predicted"/>
<dbReference type="RefSeq" id="WP_103932219.1">
    <property type="nucleotide sequence ID" value="NZ_FNVA01000001.1"/>
</dbReference>
<feature type="domain" description="LTD" evidence="5">
    <location>
        <begin position="481"/>
        <end position="610"/>
    </location>
</feature>
<dbReference type="InterPro" id="IPR018905">
    <property type="entry name" value="A-galactase_NEW3"/>
</dbReference>
<feature type="region of interest" description="Disordered" evidence="3">
    <location>
        <begin position="1049"/>
        <end position="1071"/>
    </location>
</feature>
<dbReference type="Pfam" id="PF00932">
    <property type="entry name" value="LTD"/>
    <property type="match status" value="1"/>
</dbReference>
<dbReference type="Proteomes" id="UP000236728">
    <property type="component" value="Unassembled WGS sequence"/>
</dbReference>
<dbReference type="SUPFAM" id="SSF49899">
    <property type="entry name" value="Concanavalin A-like lectins/glucanases"/>
    <property type="match status" value="1"/>
</dbReference>
<dbReference type="GO" id="GO:0045490">
    <property type="term" value="P:pectin catabolic process"/>
    <property type="evidence" value="ECO:0007669"/>
    <property type="project" value="TreeGrafter"/>
</dbReference>
<dbReference type="OrthoDB" id="9804807at2"/>
<name>A0A1H5UQP1_9BACT</name>
<dbReference type="InterPro" id="IPR001322">
    <property type="entry name" value="Lamin_tail_dom"/>
</dbReference>
<protein>
    <submittedName>
        <fullName evidence="6">Lamin Tail Domain</fullName>
    </submittedName>
</protein>
<dbReference type="PANTHER" id="PTHR39447">
    <property type="entry name" value="ALPHA-L-ARABINOFURANOSIDASE B"/>
    <property type="match status" value="1"/>
</dbReference>
<evidence type="ECO:0000259" key="5">
    <source>
        <dbReference type="PROSITE" id="PS51841"/>
    </source>
</evidence>
<accession>A0A1H5UQP1</accession>
<evidence type="ECO:0000313" key="6">
    <source>
        <dbReference type="EMBL" id="SEF77402.1"/>
    </source>
</evidence>
<organism evidence="6 7">
    <name type="scientific">Bryocella elongata</name>
    <dbReference type="NCBI Taxonomy" id="863522"/>
    <lineage>
        <taxon>Bacteria</taxon>
        <taxon>Pseudomonadati</taxon>
        <taxon>Acidobacteriota</taxon>
        <taxon>Terriglobia</taxon>
        <taxon>Terriglobales</taxon>
        <taxon>Acidobacteriaceae</taxon>
        <taxon>Bryocella</taxon>
    </lineage>
</organism>
<dbReference type="InterPro" id="IPR036415">
    <property type="entry name" value="Lamin_tail_dom_sf"/>
</dbReference>
<dbReference type="Pfam" id="PF09206">
    <property type="entry name" value="ArabFuran-catal"/>
    <property type="match status" value="1"/>
</dbReference>
<sequence length="1071" mass="109978">MTTRTQIALKLALPLALLAATLTSLAQTGTAHSVPPGRPQGPCDIYAAAADPCVAAYSTTRALFASYNGPLYQILRQSDGKTLDIGVVEPVAAPWPDAGGYANAPAQDAFCANTYCWITTLFDQSPKHNDLVQAPRGHFSGPAMGGNNNLPIADAAPITVMGHKAYGVFITPGMGLRLNDAKGTAVDDQAEGQYWVINGRHFNSGCCFDFGNAEIDSADDGNGTMETTYFGDGTGWYHGPPPGPWVMTDQENNLVGCANPDGSKLCGELPNIPWRFVTAMAKGEPHHWTSLGGDAQKGGLSVMFDGPRINPSYDPMRKQGAILLGNGGDNSNGSQGTFYEGAMTAAGTFPADATDRLVQANVVAAKYDVQQLSLTPSSSTSNAPGLQTFSPGSAQDTTITFTNTSDTPAIDVRLSISVPDERWTSVVPETHSTSATPRGPVAPGASISATFKITSGTKAFNGDLVGRAQWKASTSRGRKLETSTFEKVRNVSPIKINEFRVGTGSPINPTNSFIELYNAGASQVDLSNWTLTEHAAQRAIFSTVMIPSGRKLAPHSFYLLGLSNSGLAVPAHNGDTSIYVRSTAGMQVGDTIGIDTGSSVETRRIVSLGKAAGAATTLWQPMPDGPIISVPAGSNNVPVANVTGFVVGEKIALGYGASFPYAANTIEHDEIATVTAIGKPGTAEAYIATDAPAGSTNIKVTSVAKLSVGDKIRLDIDSMGHGIESVTVAHIGTEATRTVLAATAGAGATNIKVRSVKGFAVGDKIVLGTPANLATATIATVGAPGPSGTGIDFTPALANAHVKDEDIISPGTGIDLAAPLKFNHAANLPFNDRGTGISFEPVTAFAHLSGEPVQPLGTGIMLDGPLTKDHAIDAVVLDAAVTTAGYQGTPAPDQRFGGPALSTTAGTMVLRDADGLVVDSLNYGLVVDPWAAEGYQANSGARRNGCRVNAPSAAGSGIGVSAGRFPDGADTDSNCTDFIVEPATSLAVAADAGAKTIKVLSVAGFAAGQVISIDTNAHLETIVIAAIGTAGSAGSGITLGAALKQAHAPAAQVSGNSSTPGARNHYDRGQR</sequence>
<feature type="disulfide bond" evidence="2">
    <location>
        <begin position="43"/>
        <end position="53"/>
    </location>
</feature>
<feature type="disulfide bond" evidence="2">
    <location>
        <begin position="206"/>
        <end position="207"/>
    </location>
</feature>
<dbReference type="Gene3D" id="2.60.120.200">
    <property type="match status" value="1"/>
</dbReference>
<keyword evidence="4" id="KW-0732">Signal</keyword>
<feature type="compositionally biased region" description="Polar residues" evidence="3">
    <location>
        <begin position="382"/>
        <end position="396"/>
    </location>
</feature>
<dbReference type="AlphaFoldDB" id="A0A1H5UQP1"/>
<feature type="active site" description="Proton donor" evidence="1">
    <location>
        <position position="329"/>
    </location>
</feature>
<dbReference type="PROSITE" id="PS51841">
    <property type="entry name" value="LTD"/>
    <property type="match status" value="1"/>
</dbReference>
<feature type="disulfide bond" evidence="2">
    <location>
        <begin position="111"/>
        <end position="116"/>
    </location>
</feature>
<dbReference type="SUPFAM" id="SSF74853">
    <property type="entry name" value="Lamin A/C globular tail domain"/>
    <property type="match status" value="1"/>
</dbReference>
<evidence type="ECO:0000313" key="7">
    <source>
        <dbReference type="Proteomes" id="UP000236728"/>
    </source>
</evidence>
<feature type="active site" description="Nucleophile" evidence="1">
    <location>
        <position position="251"/>
    </location>
</feature>
<feature type="chain" id="PRO_5009286443" evidence="4">
    <location>
        <begin position="27"/>
        <end position="1071"/>
    </location>
</feature>
<dbReference type="GO" id="GO:0019566">
    <property type="term" value="P:arabinose metabolic process"/>
    <property type="evidence" value="ECO:0007669"/>
    <property type="project" value="InterPro"/>
</dbReference>
<gene>
    <name evidence="6" type="ORF">SAMN05421819_1142</name>
</gene>
<dbReference type="Gene3D" id="2.60.40.1260">
    <property type="entry name" value="Lamin Tail domain"/>
    <property type="match status" value="1"/>
</dbReference>
<dbReference type="GO" id="GO:0046556">
    <property type="term" value="F:alpha-L-arabinofuranosidase activity"/>
    <property type="evidence" value="ECO:0007669"/>
    <property type="project" value="InterPro"/>
</dbReference>
<dbReference type="EMBL" id="FNVA01000001">
    <property type="protein sequence ID" value="SEF77402.1"/>
    <property type="molecule type" value="Genomic_DNA"/>
</dbReference>
<dbReference type="InterPro" id="IPR038964">
    <property type="entry name" value="ABFB"/>
</dbReference>
<dbReference type="Pfam" id="PF10633">
    <property type="entry name" value="NPCBM_assoc"/>
    <property type="match status" value="1"/>
</dbReference>